<keyword evidence="9 14" id="KW-0129">CBS domain</keyword>
<dbReference type="PROSITE" id="PS51371">
    <property type="entry name" value="CBS"/>
    <property type="match status" value="2"/>
</dbReference>
<feature type="domain" description="CBS" evidence="15">
    <location>
        <begin position="167"/>
        <end position="228"/>
    </location>
</feature>
<feature type="binding site" evidence="12">
    <location>
        <begin position="311"/>
        <end position="313"/>
    </location>
    <ligand>
        <name>NAD(+)</name>
        <dbReference type="ChEBI" id="CHEBI:57540"/>
    </ligand>
</feature>
<organism evidence="16 17">
    <name type="scientific">Paenibacillus hemerocallicola</name>
    <dbReference type="NCBI Taxonomy" id="1172614"/>
    <lineage>
        <taxon>Bacteria</taxon>
        <taxon>Bacillati</taxon>
        <taxon>Bacillota</taxon>
        <taxon>Bacilli</taxon>
        <taxon>Bacillales</taxon>
        <taxon>Paenibacillaceae</taxon>
        <taxon>Paenibacillus</taxon>
    </lineage>
</organism>
<dbReference type="Pfam" id="PF00571">
    <property type="entry name" value="CBS"/>
    <property type="match status" value="1"/>
</dbReference>
<dbReference type="InterPro" id="IPR005990">
    <property type="entry name" value="IMP_DH"/>
</dbReference>
<evidence type="ECO:0000256" key="6">
    <source>
        <dbReference type="ARBA" id="ARBA00022958"/>
    </source>
</evidence>
<comment type="catalytic activity">
    <reaction evidence="10">
        <text>IMP + NAD(+) + H2O = XMP + NADH + H(+)</text>
        <dbReference type="Rhea" id="RHEA:11708"/>
        <dbReference type="ChEBI" id="CHEBI:15377"/>
        <dbReference type="ChEBI" id="CHEBI:15378"/>
        <dbReference type="ChEBI" id="CHEBI:57464"/>
        <dbReference type="ChEBI" id="CHEBI:57540"/>
        <dbReference type="ChEBI" id="CHEBI:57945"/>
        <dbReference type="ChEBI" id="CHEBI:58053"/>
        <dbReference type="EC" id="1.1.1.205"/>
    </reaction>
</comment>
<keyword evidence="7 16" id="KW-0560">Oxidoreductase</keyword>
<dbReference type="NCBIfam" id="NF005493">
    <property type="entry name" value="PRK07107.1"/>
    <property type="match status" value="1"/>
</dbReference>
<evidence type="ECO:0000313" key="16">
    <source>
        <dbReference type="EMBL" id="TNJ65797.1"/>
    </source>
</evidence>
<dbReference type="EMBL" id="VDCQ01000015">
    <property type="protein sequence ID" value="TNJ65797.1"/>
    <property type="molecule type" value="Genomic_DNA"/>
</dbReference>
<dbReference type="EC" id="1.1.1.205" evidence="16"/>
<dbReference type="Proteomes" id="UP000307943">
    <property type="component" value="Unassembled WGS sequence"/>
</dbReference>
<dbReference type="InterPro" id="IPR001093">
    <property type="entry name" value="IMP_DH_GMPRt"/>
</dbReference>
<keyword evidence="17" id="KW-1185">Reference proteome</keyword>
<dbReference type="InterPro" id="IPR046342">
    <property type="entry name" value="CBS_dom_sf"/>
</dbReference>
<dbReference type="PANTHER" id="PTHR11911">
    <property type="entry name" value="INOSINE-5-MONOPHOSPHATE DEHYDROGENASE RELATED"/>
    <property type="match status" value="1"/>
</dbReference>
<evidence type="ECO:0000256" key="3">
    <source>
        <dbReference type="ARBA" id="ARBA00022723"/>
    </source>
</evidence>
<proteinExistence type="inferred from homology"/>
<name>A0A5C4TBE4_9BACL</name>
<evidence type="ECO:0000256" key="8">
    <source>
        <dbReference type="ARBA" id="ARBA00023027"/>
    </source>
</evidence>
<keyword evidence="3" id="KW-0479">Metal-binding</keyword>
<dbReference type="InterPro" id="IPR013785">
    <property type="entry name" value="Aldolase_TIM"/>
</dbReference>
<evidence type="ECO:0000313" key="17">
    <source>
        <dbReference type="Proteomes" id="UP000307943"/>
    </source>
</evidence>
<dbReference type="PROSITE" id="PS00487">
    <property type="entry name" value="IMP_DH_GMP_RED"/>
    <property type="match status" value="1"/>
</dbReference>
<dbReference type="PANTHER" id="PTHR11911:SF111">
    <property type="entry name" value="INOSINE-5'-MONOPHOSPHATE DEHYDROGENASE"/>
    <property type="match status" value="1"/>
</dbReference>
<feature type="binding site" description="in other chain" evidence="13">
    <location>
        <position position="313"/>
    </location>
    <ligand>
        <name>K(+)</name>
        <dbReference type="ChEBI" id="CHEBI:29103"/>
        <note>ligand shared between two tetrameric partners</note>
    </ligand>
</feature>
<dbReference type="GO" id="GO:0006183">
    <property type="term" value="P:GTP biosynthetic process"/>
    <property type="evidence" value="ECO:0007669"/>
    <property type="project" value="TreeGrafter"/>
</dbReference>
<evidence type="ECO:0000256" key="13">
    <source>
        <dbReference type="PIRSR" id="PIRSR000130-4"/>
    </source>
</evidence>
<reference evidence="16 17" key="1">
    <citation type="submission" date="2019-05" db="EMBL/GenBank/DDBJ databases">
        <title>We sequenced the genome of Paenibacillus hemerocallicola KCTC 33185 for further insight into its adaptation and study the phylogeny of Paenibacillus.</title>
        <authorList>
            <person name="Narsing Rao M.P."/>
        </authorList>
    </citation>
    <scope>NUCLEOTIDE SEQUENCE [LARGE SCALE GENOMIC DNA]</scope>
    <source>
        <strain evidence="16 17">KCTC 33185</strain>
    </source>
</reference>
<comment type="cofactor">
    <cofactor evidence="1">
        <name>K(+)</name>
        <dbReference type="ChEBI" id="CHEBI:29103"/>
    </cofactor>
</comment>
<evidence type="ECO:0000256" key="11">
    <source>
        <dbReference type="PIRSR" id="PIRSR000130-1"/>
    </source>
</evidence>
<protein>
    <submittedName>
        <fullName evidence="16">IMP dehydrogenase</fullName>
        <ecNumber evidence="16">1.1.1.205</ecNumber>
    </submittedName>
</protein>
<keyword evidence="4" id="KW-0332">GMP biosynthesis</keyword>
<dbReference type="GO" id="GO:0046872">
    <property type="term" value="F:metal ion binding"/>
    <property type="evidence" value="ECO:0007669"/>
    <property type="project" value="UniProtKB-KW"/>
</dbReference>
<dbReference type="PIRSF" id="PIRSF000130">
    <property type="entry name" value="IMPDH"/>
    <property type="match status" value="1"/>
</dbReference>
<evidence type="ECO:0000259" key="15">
    <source>
        <dbReference type="PROSITE" id="PS51371"/>
    </source>
</evidence>
<dbReference type="CDD" id="cd00381">
    <property type="entry name" value="IMPDH"/>
    <property type="match status" value="1"/>
</dbReference>
<evidence type="ECO:0000256" key="7">
    <source>
        <dbReference type="ARBA" id="ARBA00023002"/>
    </source>
</evidence>
<keyword evidence="8 12" id="KW-0520">NAD</keyword>
<comment type="caution">
    <text evidence="16">The sequence shown here is derived from an EMBL/GenBank/DDBJ whole genome shotgun (WGS) entry which is preliminary data.</text>
</comment>
<feature type="binding site" description="in other chain" evidence="13">
    <location>
        <position position="318"/>
    </location>
    <ligand>
        <name>K(+)</name>
        <dbReference type="ChEBI" id="CHEBI:29103"/>
        <note>ligand shared between two tetrameric partners</note>
    </ligand>
</feature>
<feature type="binding site" evidence="12">
    <location>
        <begin position="261"/>
        <end position="263"/>
    </location>
    <ligand>
        <name>NAD(+)</name>
        <dbReference type="ChEBI" id="CHEBI:57540"/>
    </ligand>
</feature>
<accession>A0A5C4TBE4</accession>
<keyword evidence="5" id="KW-0658">Purine biosynthesis</keyword>
<evidence type="ECO:0000256" key="9">
    <source>
        <dbReference type="ARBA" id="ARBA00023122"/>
    </source>
</evidence>
<dbReference type="OrthoDB" id="9805398at2"/>
<comment type="similarity">
    <text evidence="2">Belongs to the IMPDH/GMPR family.</text>
</comment>
<evidence type="ECO:0000256" key="14">
    <source>
        <dbReference type="PROSITE-ProRule" id="PRU00703"/>
    </source>
</evidence>
<gene>
    <name evidence="16" type="ORF">FE784_12820</name>
</gene>
<dbReference type="SMART" id="SM01240">
    <property type="entry name" value="IMPDH"/>
    <property type="match status" value="1"/>
</dbReference>
<feature type="binding site" description="in other chain" evidence="13">
    <location>
        <position position="315"/>
    </location>
    <ligand>
        <name>K(+)</name>
        <dbReference type="ChEBI" id="CHEBI:29103"/>
        <note>ligand shared between two tetrameric partners</note>
    </ligand>
</feature>
<feature type="active site" description="Thioimidate intermediate" evidence="11">
    <location>
        <position position="318"/>
    </location>
</feature>
<evidence type="ECO:0000256" key="4">
    <source>
        <dbReference type="ARBA" id="ARBA00022749"/>
    </source>
</evidence>
<dbReference type="SUPFAM" id="SSF51412">
    <property type="entry name" value="Inosine monophosphate dehydrogenase (IMPDH)"/>
    <property type="match status" value="1"/>
</dbReference>
<evidence type="ECO:0000256" key="10">
    <source>
        <dbReference type="ARBA" id="ARBA00048028"/>
    </source>
</evidence>
<dbReference type="GO" id="GO:0003938">
    <property type="term" value="F:IMP dehydrogenase activity"/>
    <property type="evidence" value="ECO:0007669"/>
    <property type="project" value="UniProtKB-EC"/>
</dbReference>
<dbReference type="RefSeq" id="WP_139602599.1">
    <property type="nucleotide sequence ID" value="NZ_VDCQ01000015.1"/>
</dbReference>
<dbReference type="AlphaFoldDB" id="A0A5C4TBE4"/>
<sequence>MAYYYTEPSRTFSEYLLLPNLTAKDCNPAGVSLKTPIVKFKQGEKPQVSLNIPFSSAVMQAVSDHNMAVALARCGGISFIFGSQSVEDQADMVRKVKGHKAGFVVSRSNLTPGHTLKDILELKEKTGHSTVAVTDDGTPTGKLLGIVTSRDYRLSRDSLDKPVGNFMTPFSSLIYGKSGITLSEANDLIWEHKLNCLPVVGEQQNLEYLVFRKDYDAHKENPYELLDENKSYIVGAGINTKDYAERVPALVAAGVDVLVIDSSDGYTEWQKETVEYVKANFDNVKIGAGNVVDREGFLYLVEAGADFVKVGIGGGSICITREQKGIGRGQASAVIEVAAARDEYFRATGVYVPICSDGGIVHDYHITLALAMGADFVMMGRYFARFDESPTRKLKVGNNFVKEFWGEGSNRARNWQRYDTGGKQTLVFEEGVDSYVPYAGSLQENLDKTIHKIKSTMCNCGSLSIEELQQKARITLVSATSIVEGGAHDVILKENSLSGE</sequence>
<dbReference type="SUPFAM" id="SSF54631">
    <property type="entry name" value="CBS-domain pair"/>
    <property type="match status" value="1"/>
</dbReference>
<dbReference type="Pfam" id="PF00478">
    <property type="entry name" value="IMPDH"/>
    <property type="match status" value="1"/>
</dbReference>
<dbReference type="CDD" id="cd04601">
    <property type="entry name" value="CBS_pair_IMPDH"/>
    <property type="match status" value="1"/>
</dbReference>
<evidence type="ECO:0000256" key="12">
    <source>
        <dbReference type="PIRSR" id="PIRSR000130-3"/>
    </source>
</evidence>
<dbReference type="GO" id="GO:0006177">
    <property type="term" value="P:GMP biosynthetic process"/>
    <property type="evidence" value="ECO:0007669"/>
    <property type="project" value="UniProtKB-KW"/>
</dbReference>
<dbReference type="Gene3D" id="3.20.20.70">
    <property type="entry name" value="Aldolase class I"/>
    <property type="match status" value="1"/>
</dbReference>
<feature type="domain" description="CBS" evidence="15">
    <location>
        <begin position="92"/>
        <end position="163"/>
    </location>
</feature>
<evidence type="ECO:0000256" key="2">
    <source>
        <dbReference type="ARBA" id="ARBA00005502"/>
    </source>
</evidence>
<dbReference type="InterPro" id="IPR015875">
    <property type="entry name" value="IMP_DH/GMP_Rdtase_CS"/>
</dbReference>
<keyword evidence="6 13" id="KW-0630">Potassium</keyword>
<dbReference type="InterPro" id="IPR000644">
    <property type="entry name" value="CBS_dom"/>
</dbReference>
<evidence type="ECO:0000256" key="5">
    <source>
        <dbReference type="ARBA" id="ARBA00022755"/>
    </source>
</evidence>
<feature type="active site" description="Proton acceptor" evidence="11">
    <location>
        <position position="417"/>
    </location>
</feature>
<evidence type="ECO:0000256" key="1">
    <source>
        <dbReference type="ARBA" id="ARBA00001958"/>
    </source>
</evidence>
<dbReference type="FunFam" id="3.20.20.70:FF:000424">
    <property type="entry name" value="Inosine-5'-monophosphate dehydrogenase 2"/>
    <property type="match status" value="1"/>
</dbReference>